<dbReference type="Gene3D" id="2.30.180.10">
    <property type="entry name" value="FAS1 domain"/>
    <property type="match status" value="5"/>
</dbReference>
<dbReference type="AlphaFoldDB" id="A0A316VFS1"/>
<keyword evidence="2" id="KW-1133">Transmembrane helix</keyword>
<evidence type="ECO:0000256" key="2">
    <source>
        <dbReference type="SAM" id="Phobius"/>
    </source>
</evidence>
<dbReference type="GO" id="GO:0005615">
    <property type="term" value="C:extracellular space"/>
    <property type="evidence" value="ECO:0007669"/>
    <property type="project" value="TreeGrafter"/>
</dbReference>
<accession>A0A316VFS1</accession>
<protein>
    <submittedName>
        <fullName evidence="4">FAS1 domain-containing protein</fullName>
    </submittedName>
</protein>
<dbReference type="PANTHER" id="PTHR10900">
    <property type="entry name" value="PERIOSTIN-RELATED"/>
    <property type="match status" value="1"/>
</dbReference>
<proteinExistence type="predicted"/>
<keyword evidence="2" id="KW-0812">Transmembrane</keyword>
<organism evidence="4 5">
    <name type="scientific">Meira miltonrushii</name>
    <dbReference type="NCBI Taxonomy" id="1280837"/>
    <lineage>
        <taxon>Eukaryota</taxon>
        <taxon>Fungi</taxon>
        <taxon>Dikarya</taxon>
        <taxon>Basidiomycota</taxon>
        <taxon>Ustilaginomycotina</taxon>
        <taxon>Exobasidiomycetes</taxon>
        <taxon>Exobasidiales</taxon>
        <taxon>Brachybasidiaceae</taxon>
        <taxon>Meira</taxon>
    </lineage>
</organism>
<reference evidence="4 5" key="1">
    <citation type="journal article" date="2018" name="Mol. Biol. Evol.">
        <title>Broad Genomic Sampling Reveals a Smut Pathogenic Ancestry of the Fungal Clade Ustilaginomycotina.</title>
        <authorList>
            <person name="Kijpornyongpan T."/>
            <person name="Mondo S.J."/>
            <person name="Barry K."/>
            <person name="Sandor L."/>
            <person name="Lee J."/>
            <person name="Lipzen A."/>
            <person name="Pangilinan J."/>
            <person name="LaButti K."/>
            <person name="Hainaut M."/>
            <person name="Henrissat B."/>
            <person name="Grigoriev I.V."/>
            <person name="Spatafora J.W."/>
            <person name="Aime M.C."/>
        </authorList>
    </citation>
    <scope>NUCLEOTIDE SEQUENCE [LARGE SCALE GENOMIC DNA]</scope>
    <source>
        <strain evidence="4 5">MCA 3882</strain>
    </source>
</reference>
<dbReference type="InterPro" id="IPR050904">
    <property type="entry name" value="Adhesion/Biosynth-related"/>
</dbReference>
<dbReference type="InterPro" id="IPR036378">
    <property type="entry name" value="FAS1_dom_sf"/>
</dbReference>
<evidence type="ECO:0000259" key="3">
    <source>
        <dbReference type="PROSITE" id="PS50213"/>
    </source>
</evidence>
<dbReference type="GeneID" id="37017514"/>
<dbReference type="GO" id="GO:0000329">
    <property type="term" value="C:fungal-type vacuole membrane"/>
    <property type="evidence" value="ECO:0007669"/>
    <property type="project" value="TreeGrafter"/>
</dbReference>
<dbReference type="OrthoDB" id="14252at2759"/>
<dbReference type="EMBL" id="KZ819603">
    <property type="protein sequence ID" value="PWN35918.1"/>
    <property type="molecule type" value="Genomic_DNA"/>
</dbReference>
<evidence type="ECO:0000313" key="5">
    <source>
        <dbReference type="Proteomes" id="UP000245771"/>
    </source>
</evidence>
<feature type="non-terminal residue" evidence="4">
    <location>
        <position position="1"/>
    </location>
</feature>
<evidence type="ECO:0000256" key="1">
    <source>
        <dbReference type="SAM" id="MobiDB-lite"/>
    </source>
</evidence>
<dbReference type="SMART" id="SM00554">
    <property type="entry name" value="FAS1"/>
    <property type="match status" value="3"/>
</dbReference>
<dbReference type="Proteomes" id="UP000245771">
    <property type="component" value="Unassembled WGS sequence"/>
</dbReference>
<keyword evidence="2" id="KW-0472">Membrane</keyword>
<dbReference type="SUPFAM" id="SSF82153">
    <property type="entry name" value="FAS1 domain"/>
    <property type="match status" value="5"/>
</dbReference>
<feature type="domain" description="FAS1" evidence="3">
    <location>
        <begin position="257"/>
        <end position="399"/>
    </location>
</feature>
<feature type="region of interest" description="Disordered" evidence="1">
    <location>
        <begin position="174"/>
        <end position="203"/>
    </location>
</feature>
<keyword evidence="5" id="KW-1185">Reference proteome</keyword>
<dbReference type="PANTHER" id="PTHR10900:SF77">
    <property type="entry name" value="FI19380P1"/>
    <property type="match status" value="1"/>
</dbReference>
<gene>
    <name evidence="4" type="ORF">FA14DRAFT_105180</name>
</gene>
<feature type="compositionally biased region" description="Pro residues" evidence="1">
    <location>
        <begin position="180"/>
        <end position="194"/>
    </location>
</feature>
<dbReference type="InterPro" id="IPR000782">
    <property type="entry name" value="FAS1_domain"/>
</dbReference>
<feature type="domain" description="FAS1" evidence="3">
    <location>
        <begin position="405"/>
        <end position="584"/>
    </location>
</feature>
<feature type="transmembrane region" description="Helical" evidence="2">
    <location>
        <begin position="963"/>
        <end position="985"/>
    </location>
</feature>
<dbReference type="Pfam" id="PF02469">
    <property type="entry name" value="Fasciclin"/>
    <property type="match status" value="3"/>
</dbReference>
<feature type="non-terminal residue" evidence="4">
    <location>
        <position position="1005"/>
    </location>
</feature>
<dbReference type="GO" id="GO:0016236">
    <property type="term" value="P:macroautophagy"/>
    <property type="evidence" value="ECO:0007669"/>
    <property type="project" value="TreeGrafter"/>
</dbReference>
<evidence type="ECO:0000313" key="4">
    <source>
        <dbReference type="EMBL" id="PWN35918.1"/>
    </source>
</evidence>
<feature type="domain" description="FAS1" evidence="3">
    <location>
        <begin position="587"/>
        <end position="728"/>
    </location>
</feature>
<dbReference type="RefSeq" id="XP_025356220.1">
    <property type="nucleotide sequence ID" value="XM_025495733.1"/>
</dbReference>
<sequence length="1005" mass="111427">NLIDILVQSPNHTIFVRLLQRTRLIPTLINLMEFGDGRGLTIFAPTDEAILRKKADEHQLRKDASTFSSIEAGAEYIEYDTQVLSQWEWAVKLAEQSEPTPEQEDAMVPIWTQEGTQIGNVNAVLRQQLLYHMLNYTLSYTVGGSDQASPNDAPLKLSSKPLMLTTLHLPSRRFLHEPTRPGPIPHPPSNPPLPGSEDRGALLGGEGQKVRMCTRGKEEEIYLGTNSRCEGGVKVLEMLDKSDKGRVVVIDGILDVPPALSTVLKSHPKLQHLLNLTTSASLRSLTETAHSTFFLPIAESFEVLTSLEKAYITGDWELAQQDRVKLLGQHMSGIGVGAGTVAYADRLCSGETASLTTIFGGQVKINCAKDGKMTVEKAKVIEEDILIENGVVHIIDELLLPYGDLGMSVEKTLLTLNASRFVSLMHSANLQHYIDANPHDVDDPENEAQPWTFMVPRDDAISTWWKDRMGTDQDDYFRAKWGYAPMYEAGAPANGSKLVDVLKYHVAPKMLTPQNLTDGMLVGTELRNWRLKDARQRVVVGVDDETAPGGERQGNGDVGFGDANVIAEPVTVGPSIIYLISQILEPPSNPIQTAVSSLSLSTFVATVFSAELDKPIKRAPAITYLVPHNDAFSALGLTMPYLLLDQKQPRKELRSMVEYHAIDRIVYMKDFSSGSQRYPTLEGSPIWAGKDANGTVEVRRGTEGRNALVLKGDLLTSTGVLHEIDQVELPPTLDLTIGKLMKGAKADTMRDLIDKAGYGWLLNEKRHKKRHRLFADEMQSYVVLTPTDSAFTRINLTRYYEDRDALKQLVQLHIIPSPADEVLPGGTDDQLPLSLKDASSFSTLLDTSLGGLSGYGKIAFRKLKESSKRRSLFTSFRDDDADLGWMVGIADTRGTDGRKYAAKILSFGRESLSIDRTEDVSSMLRKSNKRKQPEGEWNSRSIGGVLTIDTVLQPYVPGWFYRWGWIVATTFAVLLALSGVGYGLWTWYRRDGRIRLPEALEGEEE</sequence>
<dbReference type="STRING" id="1280837.A0A316VFS1"/>
<dbReference type="InParanoid" id="A0A316VFS1"/>
<dbReference type="FunCoup" id="A0A316VFS1">
    <property type="interactions" value="19"/>
</dbReference>
<dbReference type="PROSITE" id="PS50213">
    <property type="entry name" value="FAS1"/>
    <property type="match status" value="4"/>
</dbReference>
<feature type="domain" description="FAS1" evidence="3">
    <location>
        <begin position="1"/>
        <end position="50"/>
    </location>
</feature>
<name>A0A316VFS1_9BASI</name>